<gene>
    <name evidence="3" type="ORF">SAMN05421594_1367</name>
</gene>
<keyword evidence="4" id="KW-1185">Reference proteome</keyword>
<dbReference type="OrthoDB" id="9805025at2"/>
<organism evidence="3 4">
    <name type="scientific">Chryseobacterium oleae</name>
    <dbReference type="NCBI Taxonomy" id="491207"/>
    <lineage>
        <taxon>Bacteria</taxon>
        <taxon>Pseudomonadati</taxon>
        <taxon>Bacteroidota</taxon>
        <taxon>Flavobacteriia</taxon>
        <taxon>Flavobacteriales</taxon>
        <taxon>Weeksellaceae</taxon>
        <taxon>Chryseobacterium group</taxon>
        <taxon>Chryseobacterium</taxon>
    </lineage>
</organism>
<evidence type="ECO:0000259" key="2">
    <source>
        <dbReference type="Pfam" id="PF04892"/>
    </source>
</evidence>
<dbReference type="PANTHER" id="PTHR36834:SF1">
    <property type="entry name" value="INTEGRAL MEMBRANE PROTEIN"/>
    <property type="match status" value="1"/>
</dbReference>
<accession>A0A1I4WMR0</accession>
<dbReference type="PANTHER" id="PTHR36834">
    <property type="entry name" value="MEMBRANE PROTEIN-RELATED"/>
    <property type="match status" value="1"/>
</dbReference>
<dbReference type="InterPro" id="IPR006976">
    <property type="entry name" value="VanZ-like"/>
</dbReference>
<evidence type="ECO:0000256" key="1">
    <source>
        <dbReference type="SAM" id="Phobius"/>
    </source>
</evidence>
<keyword evidence="1" id="KW-0472">Membrane</keyword>
<reference evidence="4" key="1">
    <citation type="submission" date="2016-10" db="EMBL/GenBank/DDBJ databases">
        <authorList>
            <person name="Varghese N."/>
            <person name="Submissions S."/>
        </authorList>
    </citation>
    <scope>NUCLEOTIDE SEQUENCE [LARGE SCALE GENOMIC DNA]</scope>
    <source>
        <strain evidence="4">DSM 25575</strain>
    </source>
</reference>
<evidence type="ECO:0000313" key="3">
    <source>
        <dbReference type="EMBL" id="SFN14805.1"/>
    </source>
</evidence>
<feature type="transmembrane region" description="Helical" evidence="1">
    <location>
        <begin position="85"/>
        <end position="102"/>
    </location>
</feature>
<dbReference type="Proteomes" id="UP000198769">
    <property type="component" value="Unassembled WGS sequence"/>
</dbReference>
<dbReference type="Pfam" id="PF04892">
    <property type="entry name" value="VanZ"/>
    <property type="match status" value="1"/>
</dbReference>
<keyword evidence="1" id="KW-1133">Transmembrane helix</keyword>
<protein>
    <submittedName>
        <fullName evidence="3">VanZ like family protein</fullName>
    </submittedName>
</protein>
<feature type="transmembrane region" description="Helical" evidence="1">
    <location>
        <begin position="56"/>
        <end position="78"/>
    </location>
</feature>
<dbReference type="InterPro" id="IPR053150">
    <property type="entry name" value="Teicoplanin_resist-assoc"/>
</dbReference>
<name>A0A1I4WMR0_CHROL</name>
<feature type="transmembrane region" description="Helical" evidence="1">
    <location>
        <begin position="114"/>
        <end position="131"/>
    </location>
</feature>
<proteinExistence type="predicted"/>
<sequence length="140" mass="16611">MLKKFYKIIIVPYMLFLLYLMFLGMGRFQYDDNLITVEPVFSTIEFIHNTISWKDIVIIVLGNIVMFIPFGFLGWIFPRLRDLKILMYTFMASIVIVEALQYFTRMGIFEVDDILLNTFGVFLGWLFCGFIEKKFSRLVL</sequence>
<dbReference type="AlphaFoldDB" id="A0A1I4WMR0"/>
<dbReference type="RefSeq" id="WP_090023770.1">
    <property type="nucleotide sequence ID" value="NZ_FOVD01000001.1"/>
</dbReference>
<feature type="domain" description="VanZ-like" evidence="2">
    <location>
        <begin position="13"/>
        <end position="130"/>
    </location>
</feature>
<keyword evidence="1" id="KW-0812">Transmembrane</keyword>
<dbReference type="EMBL" id="FOVD01000001">
    <property type="protein sequence ID" value="SFN14805.1"/>
    <property type="molecule type" value="Genomic_DNA"/>
</dbReference>
<evidence type="ECO:0000313" key="4">
    <source>
        <dbReference type="Proteomes" id="UP000198769"/>
    </source>
</evidence>
<feature type="transmembrane region" description="Helical" evidence="1">
    <location>
        <begin position="5"/>
        <end position="25"/>
    </location>
</feature>